<dbReference type="Gramene" id="EFJ29044">
    <property type="protein sequence ID" value="EFJ29044"/>
    <property type="gene ID" value="SELMODRAFT_170924"/>
</dbReference>
<dbReference type="OMA" id="GNERWDS"/>
<protein>
    <submittedName>
        <fullName evidence="2">Uncharacterized protein</fullName>
    </submittedName>
</protein>
<gene>
    <name evidence="2" type="ORF">SELMODRAFT_170924</name>
</gene>
<dbReference type="eggNOG" id="ENOG502RZ2J">
    <property type="taxonomic scope" value="Eukaryota"/>
</dbReference>
<evidence type="ECO:0000256" key="1">
    <source>
        <dbReference type="SAM" id="Coils"/>
    </source>
</evidence>
<keyword evidence="3" id="KW-1185">Reference proteome</keyword>
<name>D8RF30_SELML</name>
<dbReference type="InParanoid" id="D8RF30"/>
<dbReference type="FunCoup" id="D8RF30">
    <property type="interactions" value="426"/>
</dbReference>
<evidence type="ECO:0000313" key="3">
    <source>
        <dbReference type="Proteomes" id="UP000001514"/>
    </source>
</evidence>
<keyword evidence="1" id="KW-0175">Coiled coil</keyword>
<dbReference type="PANTHER" id="PTHR36080">
    <property type="entry name" value="DBJ|BAA96220.1"/>
    <property type="match status" value="1"/>
</dbReference>
<dbReference type="KEGG" id="smo:SELMODRAFT_170924"/>
<organism evidence="3">
    <name type="scientific">Selaginella moellendorffii</name>
    <name type="common">Spikemoss</name>
    <dbReference type="NCBI Taxonomy" id="88036"/>
    <lineage>
        <taxon>Eukaryota</taxon>
        <taxon>Viridiplantae</taxon>
        <taxon>Streptophyta</taxon>
        <taxon>Embryophyta</taxon>
        <taxon>Tracheophyta</taxon>
        <taxon>Lycopodiopsida</taxon>
        <taxon>Selaginellales</taxon>
        <taxon>Selaginellaceae</taxon>
        <taxon>Selaginella</taxon>
    </lineage>
</organism>
<dbReference type="EMBL" id="GL377578">
    <property type="protein sequence ID" value="EFJ29044.1"/>
    <property type="molecule type" value="Genomic_DNA"/>
</dbReference>
<accession>D8RF30</accession>
<reference evidence="2 3" key="1">
    <citation type="journal article" date="2011" name="Science">
        <title>The Selaginella genome identifies genetic changes associated with the evolution of vascular plants.</title>
        <authorList>
            <person name="Banks J.A."/>
            <person name="Nishiyama T."/>
            <person name="Hasebe M."/>
            <person name="Bowman J.L."/>
            <person name="Gribskov M."/>
            <person name="dePamphilis C."/>
            <person name="Albert V.A."/>
            <person name="Aono N."/>
            <person name="Aoyama T."/>
            <person name="Ambrose B.A."/>
            <person name="Ashton N.W."/>
            <person name="Axtell M.J."/>
            <person name="Barker E."/>
            <person name="Barker M.S."/>
            <person name="Bennetzen J.L."/>
            <person name="Bonawitz N.D."/>
            <person name="Chapple C."/>
            <person name="Cheng C."/>
            <person name="Correa L.G."/>
            <person name="Dacre M."/>
            <person name="DeBarry J."/>
            <person name="Dreyer I."/>
            <person name="Elias M."/>
            <person name="Engstrom E.M."/>
            <person name="Estelle M."/>
            <person name="Feng L."/>
            <person name="Finet C."/>
            <person name="Floyd S.K."/>
            <person name="Frommer W.B."/>
            <person name="Fujita T."/>
            <person name="Gramzow L."/>
            <person name="Gutensohn M."/>
            <person name="Harholt J."/>
            <person name="Hattori M."/>
            <person name="Heyl A."/>
            <person name="Hirai T."/>
            <person name="Hiwatashi Y."/>
            <person name="Ishikawa M."/>
            <person name="Iwata M."/>
            <person name="Karol K.G."/>
            <person name="Koehler B."/>
            <person name="Kolukisaoglu U."/>
            <person name="Kubo M."/>
            <person name="Kurata T."/>
            <person name="Lalonde S."/>
            <person name="Li K."/>
            <person name="Li Y."/>
            <person name="Litt A."/>
            <person name="Lyons E."/>
            <person name="Manning G."/>
            <person name="Maruyama T."/>
            <person name="Michael T.P."/>
            <person name="Mikami K."/>
            <person name="Miyazaki S."/>
            <person name="Morinaga S."/>
            <person name="Murata T."/>
            <person name="Mueller-Roeber B."/>
            <person name="Nelson D.R."/>
            <person name="Obara M."/>
            <person name="Oguri Y."/>
            <person name="Olmstead R.G."/>
            <person name="Onodera N."/>
            <person name="Petersen B.L."/>
            <person name="Pils B."/>
            <person name="Prigge M."/>
            <person name="Rensing S.A."/>
            <person name="Riano-Pachon D.M."/>
            <person name="Roberts A.W."/>
            <person name="Sato Y."/>
            <person name="Scheller H.V."/>
            <person name="Schulz B."/>
            <person name="Schulz C."/>
            <person name="Shakirov E.V."/>
            <person name="Shibagaki N."/>
            <person name="Shinohara N."/>
            <person name="Shippen D.E."/>
            <person name="Soerensen I."/>
            <person name="Sotooka R."/>
            <person name="Sugimoto N."/>
            <person name="Sugita M."/>
            <person name="Sumikawa N."/>
            <person name="Tanurdzic M."/>
            <person name="Theissen G."/>
            <person name="Ulvskov P."/>
            <person name="Wakazuki S."/>
            <person name="Weng J.K."/>
            <person name="Willats W.W."/>
            <person name="Wipf D."/>
            <person name="Wolf P.G."/>
            <person name="Yang L."/>
            <person name="Zimmer A.D."/>
            <person name="Zhu Q."/>
            <person name="Mitros T."/>
            <person name="Hellsten U."/>
            <person name="Loque D."/>
            <person name="Otillar R."/>
            <person name="Salamov A."/>
            <person name="Schmutz J."/>
            <person name="Shapiro H."/>
            <person name="Lindquist E."/>
            <person name="Lucas S."/>
            <person name="Rokhsar D."/>
            <person name="Grigoriev I.V."/>
        </authorList>
    </citation>
    <scope>NUCLEOTIDE SEQUENCE [LARGE SCALE GENOMIC DNA]</scope>
</reference>
<proteinExistence type="predicted"/>
<sequence>MSLEGSIGGVHNVEPAAVAGSDRWSAALSNVSQIGDVVESLSGFLLHKAVYMDEEAFGHAASNARQSRSAVAQERRIRALEKELDSAIAAARQARVEKKRAESLQRAAEAHCQEVLQELENTTKVFKLHLEEFRKKEEDLTRKDSEIQVLKAIIQTMTKA</sequence>
<dbReference type="PANTHER" id="PTHR36080:SF1">
    <property type="entry name" value="DBJ|BAA96220.1"/>
    <property type="match status" value="1"/>
</dbReference>
<dbReference type="Proteomes" id="UP000001514">
    <property type="component" value="Unassembled WGS sequence"/>
</dbReference>
<dbReference type="AlphaFoldDB" id="D8RF30"/>
<evidence type="ECO:0000313" key="2">
    <source>
        <dbReference type="EMBL" id="EFJ29044.1"/>
    </source>
</evidence>
<dbReference type="HOGENOM" id="CLU_114289_0_0_1"/>
<feature type="coiled-coil region" evidence="1">
    <location>
        <begin position="63"/>
        <end position="136"/>
    </location>
</feature>